<dbReference type="InterPro" id="IPR052339">
    <property type="entry name" value="Fe-S_Maturation_MIP18"/>
</dbReference>
<dbReference type="Gene3D" id="3.30.300.130">
    <property type="entry name" value="Fe-S cluster assembly (FSCA)"/>
    <property type="match status" value="1"/>
</dbReference>
<dbReference type="InterPro" id="IPR002744">
    <property type="entry name" value="MIP18-like"/>
</dbReference>
<feature type="domain" description="MIP18 family-like" evidence="1">
    <location>
        <begin position="11"/>
        <end position="82"/>
    </location>
</feature>
<dbReference type="EMBL" id="QURN01000001">
    <property type="protein sequence ID" value="RFC69658.1"/>
    <property type="molecule type" value="Genomic_DNA"/>
</dbReference>
<organism evidence="2 3">
    <name type="scientific">Mesorhizobium denitrificans</name>
    <dbReference type="NCBI Taxonomy" id="2294114"/>
    <lineage>
        <taxon>Bacteria</taxon>
        <taxon>Pseudomonadati</taxon>
        <taxon>Pseudomonadota</taxon>
        <taxon>Alphaproteobacteria</taxon>
        <taxon>Hyphomicrobiales</taxon>
        <taxon>Phyllobacteriaceae</taxon>
        <taxon>Mesorhizobium</taxon>
    </lineage>
</organism>
<comment type="caution">
    <text evidence="2">The sequence shown here is derived from an EMBL/GenBank/DDBJ whole genome shotgun (WGS) entry which is preliminary data.</text>
</comment>
<dbReference type="SUPFAM" id="SSF117916">
    <property type="entry name" value="Fe-S cluster assembly (FSCA) domain-like"/>
    <property type="match status" value="1"/>
</dbReference>
<sequence length="111" mass="12145">MTDDAKQKLCADILESLRMVIDPELGENLVDLGLIYSIEIDGNAGARIEMTTTTKGCPAAGYLRDAVHSAVEAVPTVSHAEVALTYDPQWSPDLIHDTIRHKFAGSAWRKH</sequence>
<gene>
    <name evidence="2" type="ORF">DY251_01210</name>
</gene>
<dbReference type="AlphaFoldDB" id="A0A371XKA1"/>
<evidence type="ECO:0000313" key="2">
    <source>
        <dbReference type="EMBL" id="RFC69658.1"/>
    </source>
</evidence>
<accession>A0A371XKA1</accession>
<keyword evidence="3" id="KW-1185">Reference proteome</keyword>
<evidence type="ECO:0000259" key="1">
    <source>
        <dbReference type="Pfam" id="PF01883"/>
    </source>
</evidence>
<dbReference type="RefSeq" id="WP_116622280.1">
    <property type="nucleotide sequence ID" value="NZ_QURN01000001.1"/>
</dbReference>
<name>A0A371XKA1_9HYPH</name>
<dbReference type="PANTHER" id="PTHR42831">
    <property type="entry name" value="FE-S PROTEIN MATURATION AUXILIARY FACTOR YITW"/>
    <property type="match status" value="1"/>
</dbReference>
<evidence type="ECO:0000313" key="3">
    <source>
        <dbReference type="Proteomes" id="UP000262379"/>
    </source>
</evidence>
<dbReference type="Proteomes" id="UP000262379">
    <property type="component" value="Unassembled WGS sequence"/>
</dbReference>
<dbReference type="PANTHER" id="PTHR42831:SF1">
    <property type="entry name" value="FE-S PROTEIN MATURATION AUXILIARY FACTOR YITW"/>
    <property type="match status" value="1"/>
</dbReference>
<proteinExistence type="predicted"/>
<protein>
    <submittedName>
        <fullName evidence="2">Metal-sulfur cluster assembly factor</fullName>
    </submittedName>
</protein>
<dbReference type="InterPro" id="IPR034904">
    <property type="entry name" value="FSCA_dom_sf"/>
</dbReference>
<reference evidence="3" key="1">
    <citation type="submission" date="2018-08" db="EMBL/GenBank/DDBJ databases">
        <authorList>
            <person name="Im W.T."/>
        </authorList>
    </citation>
    <scope>NUCLEOTIDE SEQUENCE [LARGE SCALE GENOMIC DNA]</scope>
    <source>
        <strain evidence="3">LA-28</strain>
    </source>
</reference>
<dbReference type="Pfam" id="PF01883">
    <property type="entry name" value="FeS_assembly_P"/>
    <property type="match status" value="1"/>
</dbReference>